<reference evidence="2 3" key="1">
    <citation type="submission" date="2019-02" db="EMBL/GenBank/DDBJ databases">
        <authorList>
            <person name="Li S.-H."/>
        </authorList>
    </citation>
    <scope>NUCLEOTIDE SEQUENCE [LARGE SCALE GENOMIC DNA]</scope>
    <source>
        <strain evidence="2 3">IMCC14385</strain>
    </source>
</reference>
<proteinExistence type="predicted"/>
<evidence type="ECO:0000259" key="1">
    <source>
        <dbReference type="Pfam" id="PF01814"/>
    </source>
</evidence>
<protein>
    <submittedName>
        <fullName evidence="2">Cation-binding protein</fullName>
    </submittedName>
</protein>
<dbReference type="PANTHER" id="PTHR39966">
    <property type="entry name" value="BLL2471 PROTEIN-RELATED"/>
    <property type="match status" value="1"/>
</dbReference>
<dbReference type="KEGG" id="halc:EY643_18695"/>
<dbReference type="InterPro" id="IPR012312">
    <property type="entry name" value="Hemerythrin-like"/>
</dbReference>
<gene>
    <name evidence="2" type="ORF">EY643_18695</name>
</gene>
<dbReference type="EMBL" id="CP036422">
    <property type="protein sequence ID" value="QFU77537.1"/>
    <property type="molecule type" value="Genomic_DNA"/>
</dbReference>
<dbReference type="GO" id="GO:0005886">
    <property type="term" value="C:plasma membrane"/>
    <property type="evidence" value="ECO:0007669"/>
    <property type="project" value="TreeGrafter"/>
</dbReference>
<dbReference type="AlphaFoldDB" id="A0A5P9NP29"/>
<keyword evidence="3" id="KW-1185">Reference proteome</keyword>
<sequence length="300" mass="33802">MIMAAPSKAAESAPEPPLMKALRAEHRHMAGVMQLFLDQLQLIESGGDADAHVIYEIMDYMVSWPDEYHHPREDLIYSRVAELDGKAADEVDTLQRDHDRTAKNGRKLLADIRAWRKGDLADEKLVAAGRAYVEHCYEHMNVEEKLVFPHIEEVLSLDDWRDLAADDQLKSVSVPVFGPAVQREFRTLTRRLRRRVRHTAEKGAVAELIGIEALMESLDVVSRAYESAGASASDHFHTAVEDARSMFQEEPLTAPLRCVANNTRLSVSFAKEVVALSRDAIDDLAELNGERLQRLKKLAR</sequence>
<organism evidence="2 3">
    <name type="scientific">Halioglobus maricola</name>
    <dbReference type="NCBI Taxonomy" id="2601894"/>
    <lineage>
        <taxon>Bacteria</taxon>
        <taxon>Pseudomonadati</taxon>
        <taxon>Pseudomonadota</taxon>
        <taxon>Gammaproteobacteria</taxon>
        <taxon>Cellvibrionales</taxon>
        <taxon>Halieaceae</taxon>
        <taxon>Halioglobus</taxon>
    </lineage>
</organism>
<dbReference type="Pfam" id="PF01814">
    <property type="entry name" value="Hemerythrin"/>
    <property type="match status" value="1"/>
</dbReference>
<dbReference type="Proteomes" id="UP000326287">
    <property type="component" value="Chromosome"/>
</dbReference>
<dbReference type="Gene3D" id="1.20.120.520">
    <property type="entry name" value="nmb1532 protein domain like"/>
    <property type="match status" value="1"/>
</dbReference>
<dbReference type="OrthoDB" id="7349010at2"/>
<feature type="domain" description="Hemerythrin-like" evidence="1">
    <location>
        <begin position="20"/>
        <end position="150"/>
    </location>
</feature>
<evidence type="ECO:0000313" key="2">
    <source>
        <dbReference type="EMBL" id="QFU77537.1"/>
    </source>
</evidence>
<dbReference type="PANTHER" id="PTHR39966:SF1">
    <property type="entry name" value="HEMERYTHRIN-LIKE DOMAIN-CONTAINING PROTEIN"/>
    <property type="match status" value="1"/>
</dbReference>
<accession>A0A5P9NP29</accession>
<name>A0A5P9NP29_9GAMM</name>
<evidence type="ECO:0000313" key="3">
    <source>
        <dbReference type="Proteomes" id="UP000326287"/>
    </source>
</evidence>